<name>A0A1L4D0Y6_9BACT</name>
<dbReference type="PANTHER" id="PTHR45982">
    <property type="entry name" value="REGULATOR OF CHROMOSOME CONDENSATION"/>
    <property type="match status" value="1"/>
</dbReference>
<dbReference type="RefSeq" id="WP_148697616.1">
    <property type="nucleotide sequence ID" value="NZ_CP017834.1"/>
</dbReference>
<dbReference type="Proteomes" id="UP000184731">
    <property type="component" value="Chromosome"/>
</dbReference>
<dbReference type="OrthoDB" id="5652970at2"/>
<dbReference type="GO" id="GO:0005085">
    <property type="term" value="F:guanyl-nucleotide exchange factor activity"/>
    <property type="evidence" value="ECO:0007669"/>
    <property type="project" value="TreeGrafter"/>
</dbReference>
<dbReference type="PANTHER" id="PTHR45982:SF1">
    <property type="entry name" value="REGULATOR OF CHROMOSOME CONDENSATION"/>
    <property type="match status" value="1"/>
</dbReference>
<sequence>MKKSNFIWLFFLIPIYYFHSCAPSINLQDPPMTLVQSLSSDGSLKDLAKSALAAGKVAQYTTHGGKNGLISLGDANGCVVMTKGWLKCWGENFNGQLGLGYISPSTEGITNPTWAKAVNPKEDENDIIASVVMGRSSTCAQYASGYKCWGRQEHGVLGNRKTVENALEPEHVINTEKLVLKAVQLNDGFSCVLDTTEKITCWGENHVGQLGNRNKDKSITGSEVFLEGVAATELVSHNADSCVILSTGEVKCWGRNFSNSFPYSPVSITTAHPVKFLGGGTCYSPALICAVLQDTTVQCFGNSLNLLGEFGNGTFDRPSSITTGESVKKAEGGGILNGISMIGSGGAKSLSDKATKKTEVSFACAVGDHNTSVYCWGANGDGNLGNSTHNDSNVAVKVHESWNQNLDHNLIIIDLAVSDARACVLLKNEDVWCWGGGLHNKGELGNGKLDGTSNVPIKILNRNDE</sequence>
<reference evidence="1 2" key="1">
    <citation type="submission" date="2016-10" db="EMBL/GenBank/DDBJ databases">
        <title>Silvanigrella aquatica sp. nov., isolated from a freshwater lake located in the Black Forest, Germany, description of Silvanigrellaceae fam. nov., Silvanigrellales ord. nov., reclassification of the order Bdellovibrionales in the class Oligoflexia, reclassification of the families Bacteriovoracaceae and Halobacteriovoraceae in the new order Bacteriovoracales ord. nov., and reclassification of the family Pseudobacteriovoracaceae in the order Oligoflexiales.</title>
        <authorList>
            <person name="Hahn M.W."/>
            <person name="Schmidt J."/>
            <person name="Koll U."/>
            <person name="Rohde M."/>
            <person name="Verbag S."/>
            <person name="Pitt A."/>
            <person name="Nakai R."/>
            <person name="Naganuma T."/>
            <person name="Lang E."/>
        </authorList>
    </citation>
    <scope>NUCLEOTIDE SEQUENCE [LARGE SCALE GENOMIC DNA]</scope>
    <source>
        <strain evidence="1 2">MWH-Nonnen-W8red</strain>
    </source>
</reference>
<dbReference type="AlphaFoldDB" id="A0A1L4D0Y6"/>
<dbReference type="GO" id="GO:0005737">
    <property type="term" value="C:cytoplasm"/>
    <property type="evidence" value="ECO:0007669"/>
    <property type="project" value="TreeGrafter"/>
</dbReference>
<evidence type="ECO:0000313" key="2">
    <source>
        <dbReference type="Proteomes" id="UP000184731"/>
    </source>
</evidence>
<dbReference type="EMBL" id="CP017834">
    <property type="protein sequence ID" value="APJ03873.1"/>
    <property type="molecule type" value="Genomic_DNA"/>
</dbReference>
<dbReference type="Gene3D" id="2.130.10.30">
    <property type="entry name" value="Regulator of chromosome condensation 1/beta-lactamase-inhibitor protein II"/>
    <property type="match status" value="2"/>
</dbReference>
<evidence type="ECO:0008006" key="3">
    <source>
        <dbReference type="Google" id="ProtNLM"/>
    </source>
</evidence>
<dbReference type="STRING" id="1915309.AXG55_08115"/>
<organism evidence="1 2">
    <name type="scientific">Silvanigrella aquatica</name>
    <dbReference type="NCBI Taxonomy" id="1915309"/>
    <lineage>
        <taxon>Bacteria</taxon>
        <taxon>Pseudomonadati</taxon>
        <taxon>Bdellovibrionota</taxon>
        <taxon>Oligoflexia</taxon>
        <taxon>Silvanigrellales</taxon>
        <taxon>Silvanigrellaceae</taxon>
        <taxon>Silvanigrella</taxon>
    </lineage>
</organism>
<keyword evidence="2" id="KW-1185">Reference proteome</keyword>
<proteinExistence type="predicted"/>
<dbReference type="SUPFAM" id="SSF50985">
    <property type="entry name" value="RCC1/BLIP-II"/>
    <property type="match status" value="2"/>
</dbReference>
<accession>A0A1L4D0Y6</accession>
<dbReference type="KEGG" id="saqi:AXG55_08115"/>
<evidence type="ECO:0000313" key="1">
    <source>
        <dbReference type="EMBL" id="APJ03873.1"/>
    </source>
</evidence>
<dbReference type="InterPro" id="IPR051553">
    <property type="entry name" value="Ran_GTPase-activating"/>
</dbReference>
<gene>
    <name evidence="1" type="ORF">AXG55_08115</name>
</gene>
<dbReference type="InterPro" id="IPR009091">
    <property type="entry name" value="RCC1/BLIP-II"/>
</dbReference>
<protein>
    <recommendedName>
        <fullName evidence="3">Chromosome condensation regulator RCC1</fullName>
    </recommendedName>
</protein>